<dbReference type="InterPro" id="IPR012337">
    <property type="entry name" value="RNaseH-like_sf"/>
</dbReference>
<name>A0A8E4EKU0_XANCJ</name>
<accession>A0A8E4EKU0</accession>
<gene>
    <name evidence="5" type="ORF">XSP_001123</name>
    <name evidence="4" type="ORF">XSP_001135</name>
</gene>
<dbReference type="GO" id="GO:0015074">
    <property type="term" value="P:DNA integration"/>
    <property type="evidence" value="ECO:0007669"/>
    <property type="project" value="InterPro"/>
</dbReference>
<evidence type="ECO:0000313" key="6">
    <source>
        <dbReference type="Proteomes" id="UP000514411"/>
    </source>
</evidence>
<dbReference type="Pfam" id="PF13683">
    <property type="entry name" value="rve_3"/>
    <property type="match status" value="1"/>
</dbReference>
<dbReference type="AlphaFoldDB" id="A0A8E4EKU0"/>
<dbReference type="InterPro" id="IPR001584">
    <property type="entry name" value="Integrase_cat-core"/>
</dbReference>
<sequence length="370" mass="43230">MKTSRFTDSQIIAVLKQSEAGTPVPQLCREHGISSATFYKWRSKFGGMDASLMSQLKELQDENRRLKKMYADAQLSADLLKEAMGKKMVRPSQRREMARTAVEVGRTNIRHACQTFEVSETCYRYQAKAWDENARIADWLVRLTTTYRDWGFGLCFLYLRNVKAFGWNHKRVYRIYRELELNLRIKPKKRLVRQKPEPLAVPESINKVWSMDFMHEQLADGRSFRLFNVLDDFNREGLAIEVDLSLPSARVIRSLEQVIEWRGTPRVIRCDNGPEYISAALLAWAQRNGIRIEHIQPGKPQQNAYVERYNRTVRYAWLATTLFDTIEQVQDKATRWLWTYNHERPNMALGGITPAMKLAMVTHPLKTEPR</sequence>
<dbReference type="SUPFAM" id="SSF46689">
    <property type="entry name" value="Homeodomain-like"/>
    <property type="match status" value="1"/>
</dbReference>
<dbReference type="EMBL" id="LR861807">
    <property type="protein sequence ID" value="CAD1789060.1"/>
    <property type="molecule type" value="Genomic_DNA"/>
</dbReference>
<dbReference type="Gene3D" id="3.30.420.10">
    <property type="entry name" value="Ribonuclease H-like superfamily/Ribonuclease H"/>
    <property type="match status" value="1"/>
</dbReference>
<dbReference type="InterPro" id="IPR036397">
    <property type="entry name" value="RNaseH_sf"/>
</dbReference>
<dbReference type="GO" id="GO:0004803">
    <property type="term" value="F:transposase activity"/>
    <property type="evidence" value="ECO:0007669"/>
    <property type="project" value="InterPro"/>
</dbReference>
<comment type="similarity">
    <text evidence="1">Belongs to the transposase 8 family.</text>
</comment>
<proteinExistence type="inferred from homology"/>
<dbReference type="Pfam" id="PF01527">
    <property type="entry name" value="HTH_Tnp_1"/>
    <property type="match status" value="1"/>
</dbReference>
<protein>
    <submittedName>
        <fullName evidence="4">IS3 family transposase</fullName>
    </submittedName>
</protein>
<dbReference type="GO" id="GO:0003677">
    <property type="term" value="F:DNA binding"/>
    <property type="evidence" value="ECO:0007669"/>
    <property type="project" value="InterPro"/>
</dbReference>
<evidence type="ECO:0000256" key="1">
    <source>
        <dbReference type="ARBA" id="ARBA00009964"/>
    </source>
</evidence>
<keyword evidence="2" id="KW-0175">Coiled coil</keyword>
<organism evidence="4">
    <name type="scientific">Xanthomonas campestris pv. juglandis</name>
    <name type="common">Xanthomonas arboricola pv. juglandis</name>
    <dbReference type="NCBI Taxonomy" id="195709"/>
    <lineage>
        <taxon>Bacteria</taxon>
        <taxon>Pseudomonadati</taxon>
        <taxon>Pseudomonadota</taxon>
        <taxon>Gammaproteobacteria</taxon>
        <taxon>Lysobacterales</taxon>
        <taxon>Lysobacteraceae</taxon>
        <taxon>Xanthomonas</taxon>
    </lineage>
</organism>
<dbReference type="NCBIfam" id="NF033516">
    <property type="entry name" value="transpos_IS3"/>
    <property type="match status" value="1"/>
</dbReference>
<evidence type="ECO:0000259" key="3">
    <source>
        <dbReference type="PROSITE" id="PS50994"/>
    </source>
</evidence>
<dbReference type="PANTHER" id="PTHR47515">
    <property type="entry name" value="LOW CALCIUM RESPONSE LOCUS PROTEIN T"/>
    <property type="match status" value="1"/>
</dbReference>
<evidence type="ECO:0000313" key="5">
    <source>
        <dbReference type="EMBL" id="CAD1789060.1"/>
    </source>
</evidence>
<reference evidence="4 6" key="1">
    <citation type="submission" date="2020-07" db="EMBL/GenBank/DDBJ databases">
        <authorList>
            <person name="Teixeira M."/>
        </authorList>
    </citation>
    <scope>NUCLEOTIDE SEQUENCE</scope>
    <source>
        <strain evidence="5">3</strain>
        <strain evidence="4">Xanthomonas arboricola pv. juglandis CPBF 427</strain>
    </source>
</reference>
<dbReference type="Proteomes" id="UP000514411">
    <property type="component" value="Chromosome"/>
</dbReference>
<evidence type="ECO:0000256" key="2">
    <source>
        <dbReference type="SAM" id="Coils"/>
    </source>
</evidence>
<dbReference type="GO" id="GO:0006313">
    <property type="term" value="P:DNA transposition"/>
    <property type="evidence" value="ECO:0007669"/>
    <property type="project" value="InterPro"/>
</dbReference>
<dbReference type="InterPro" id="IPR009057">
    <property type="entry name" value="Homeodomain-like_sf"/>
</dbReference>
<dbReference type="InterPro" id="IPR048020">
    <property type="entry name" value="Transpos_IS3"/>
</dbReference>
<evidence type="ECO:0000313" key="4">
    <source>
        <dbReference type="EMBL" id="CAD0318591.1"/>
    </source>
</evidence>
<dbReference type="SUPFAM" id="SSF53098">
    <property type="entry name" value="Ribonuclease H-like"/>
    <property type="match status" value="1"/>
</dbReference>
<dbReference type="PROSITE" id="PS50994">
    <property type="entry name" value="INTEGRASE"/>
    <property type="match status" value="1"/>
</dbReference>
<dbReference type="RefSeq" id="WP_102596804.1">
    <property type="nucleotide sequence ID" value="NZ_CP012251.1"/>
</dbReference>
<feature type="coiled-coil region" evidence="2">
    <location>
        <begin position="49"/>
        <end position="76"/>
    </location>
</feature>
<dbReference type="EMBL" id="LR824643">
    <property type="protein sequence ID" value="CAD0318591.1"/>
    <property type="molecule type" value="Genomic_DNA"/>
</dbReference>
<dbReference type="InterPro" id="IPR002514">
    <property type="entry name" value="Transposase_8"/>
</dbReference>
<feature type="domain" description="Integrase catalytic" evidence="3">
    <location>
        <begin position="194"/>
        <end position="362"/>
    </location>
</feature>
<dbReference type="PANTHER" id="PTHR47515:SF2">
    <property type="entry name" value="INTEGRASE CORE DOMAIN PROTEIN"/>
    <property type="match status" value="1"/>
</dbReference>